<keyword evidence="3" id="KW-1185">Reference proteome</keyword>
<reference evidence="2" key="1">
    <citation type="journal article" date="2020" name="Stud. Mycol.">
        <title>101 Dothideomycetes genomes: a test case for predicting lifestyles and emergence of pathogens.</title>
        <authorList>
            <person name="Haridas S."/>
            <person name="Albert R."/>
            <person name="Binder M."/>
            <person name="Bloem J."/>
            <person name="Labutti K."/>
            <person name="Salamov A."/>
            <person name="Andreopoulos B."/>
            <person name="Baker S."/>
            <person name="Barry K."/>
            <person name="Bills G."/>
            <person name="Bluhm B."/>
            <person name="Cannon C."/>
            <person name="Castanera R."/>
            <person name="Culley D."/>
            <person name="Daum C."/>
            <person name="Ezra D."/>
            <person name="Gonzalez J."/>
            <person name="Henrissat B."/>
            <person name="Kuo A."/>
            <person name="Liang C."/>
            <person name="Lipzen A."/>
            <person name="Lutzoni F."/>
            <person name="Magnuson J."/>
            <person name="Mondo S."/>
            <person name="Nolan M."/>
            <person name="Ohm R."/>
            <person name="Pangilinan J."/>
            <person name="Park H.-J."/>
            <person name="Ramirez L."/>
            <person name="Alfaro M."/>
            <person name="Sun H."/>
            <person name="Tritt A."/>
            <person name="Yoshinaga Y."/>
            <person name="Zwiers L.-H."/>
            <person name="Turgeon B."/>
            <person name="Goodwin S."/>
            <person name="Spatafora J."/>
            <person name="Crous P."/>
            <person name="Grigoriev I."/>
        </authorList>
    </citation>
    <scope>NUCLEOTIDE SEQUENCE</scope>
    <source>
        <strain evidence="2">CBS 480.64</strain>
    </source>
</reference>
<proteinExistence type="predicted"/>
<protein>
    <submittedName>
        <fullName evidence="2">Uncharacterized protein</fullName>
    </submittedName>
</protein>
<dbReference type="EMBL" id="MU005977">
    <property type="protein sequence ID" value="KAF2860947.1"/>
    <property type="molecule type" value="Genomic_DNA"/>
</dbReference>
<feature type="region of interest" description="Disordered" evidence="1">
    <location>
        <begin position="86"/>
        <end position="109"/>
    </location>
</feature>
<name>A0A6A7C139_9PEZI</name>
<sequence length="149" mass="16276">MSPVPLTLTFLSYKTSITLLASASTPLPTLRAELLRALHQTYSDGIFNGLEIPAHQTDILLARGVEGGEGWEALDEPMVGVLVDGEGVEKGKGNSMKQPEREAETVGSKGLKDGDVLAFKFREFDEDEGDPFLDQVREQWNVTVPVCED</sequence>
<organism evidence="2 3">
    <name type="scientific">Piedraia hortae CBS 480.64</name>
    <dbReference type="NCBI Taxonomy" id="1314780"/>
    <lineage>
        <taxon>Eukaryota</taxon>
        <taxon>Fungi</taxon>
        <taxon>Dikarya</taxon>
        <taxon>Ascomycota</taxon>
        <taxon>Pezizomycotina</taxon>
        <taxon>Dothideomycetes</taxon>
        <taxon>Dothideomycetidae</taxon>
        <taxon>Capnodiales</taxon>
        <taxon>Piedraiaceae</taxon>
        <taxon>Piedraia</taxon>
    </lineage>
</organism>
<feature type="compositionally biased region" description="Basic and acidic residues" evidence="1">
    <location>
        <begin position="87"/>
        <end position="109"/>
    </location>
</feature>
<accession>A0A6A7C139</accession>
<dbReference type="Proteomes" id="UP000799421">
    <property type="component" value="Unassembled WGS sequence"/>
</dbReference>
<dbReference type="AlphaFoldDB" id="A0A6A7C139"/>
<evidence type="ECO:0000313" key="2">
    <source>
        <dbReference type="EMBL" id="KAF2860947.1"/>
    </source>
</evidence>
<gene>
    <name evidence="2" type="ORF">K470DRAFT_257495</name>
</gene>
<dbReference type="OrthoDB" id="5376498at2759"/>
<evidence type="ECO:0000256" key="1">
    <source>
        <dbReference type="SAM" id="MobiDB-lite"/>
    </source>
</evidence>
<evidence type="ECO:0000313" key="3">
    <source>
        <dbReference type="Proteomes" id="UP000799421"/>
    </source>
</evidence>